<dbReference type="SMART" id="SM00320">
    <property type="entry name" value="WD40"/>
    <property type="match status" value="7"/>
</dbReference>
<dbReference type="PROSITE" id="PS50082">
    <property type="entry name" value="WD_REPEATS_2"/>
    <property type="match status" value="2"/>
</dbReference>
<dbReference type="PROSITE" id="PS50294">
    <property type="entry name" value="WD_REPEATS_REGION"/>
    <property type="match status" value="2"/>
</dbReference>
<comment type="subcellular location">
    <subcellularLocation>
        <location evidence="1">Nucleus</location>
        <location evidence="1">Nucleolus</location>
    </subcellularLocation>
</comment>
<dbReference type="GO" id="GO:0006364">
    <property type="term" value="P:rRNA processing"/>
    <property type="evidence" value="ECO:0007669"/>
    <property type="project" value="UniProtKB-KW"/>
</dbReference>
<dbReference type="InterPro" id="IPR015943">
    <property type="entry name" value="WD40/YVTN_repeat-like_dom_sf"/>
</dbReference>
<evidence type="ECO:0000313" key="9">
    <source>
        <dbReference type="EMBL" id="CAD8464158.1"/>
    </source>
</evidence>
<evidence type="ECO:0000259" key="7">
    <source>
        <dbReference type="Pfam" id="PF09384"/>
    </source>
</evidence>
<dbReference type="Pfam" id="PF09384">
    <property type="entry name" value="UTP15_C"/>
    <property type="match status" value="1"/>
</dbReference>
<keyword evidence="5" id="KW-0539">Nucleus</keyword>
<evidence type="ECO:0000256" key="3">
    <source>
        <dbReference type="ARBA" id="ARBA00022574"/>
    </source>
</evidence>
<accession>A0A6T6Z4M3</accession>
<dbReference type="Pfam" id="PF00400">
    <property type="entry name" value="WD40"/>
    <property type="match status" value="4"/>
</dbReference>
<dbReference type="EMBL" id="HBEM01033876">
    <property type="protein sequence ID" value="CAD8464157.1"/>
    <property type="molecule type" value="Transcribed_RNA"/>
</dbReference>
<dbReference type="CDD" id="cd00200">
    <property type="entry name" value="WD40"/>
    <property type="match status" value="1"/>
</dbReference>
<sequence>MEFTKTPLRRFPRNPIRKTTESRHWDKFKAVKTEKEVGRVSCISFSHTKPYDFLVASSTRVRIYNGRTCTPARTISRFKDVVHTAAFRNDGALIAASGDWPVVKVFETKSKGLLREFKGHRNPVHALRFLPGDTKIVSGSDDMTCRLWDIPSQEEIVRFEGHEDYVRCLTTSTTGLIVSGSYDHTVKAWDPRLKQSNNKTKDKSFEGRSTPSISKIKNSAFSINHGAPVEDVLMLGNGSMLVTAGDRHIKIWDIVAGGRLLATLSSQQKSVTCLAHSRSKHHNEPTLIAGSLDGQVRFYNLETFTVCHSMKLESPVLSVGVSPDQDYPVIACGLLDGTVAVRKMIGTNESKTDGVGFGSNLPRPGSKRYFMRGMTYKPESMAPNTLHVLNKRKKRFKPWDIHLRKFQYNRAMDAAIDSRNPVVLISLIDTLMLHDALRVALSGRDDTELVPILSFLVKHIINPLYSDTLTVVANVLIDLYGDVCRQSTLVDDMMVKLRDVVSEEIKIQESMFKVLGNMHLLTAYTSDE</sequence>
<feature type="repeat" description="WD" evidence="6">
    <location>
        <begin position="159"/>
        <end position="190"/>
    </location>
</feature>
<dbReference type="InterPro" id="IPR020472">
    <property type="entry name" value="WD40_PAC1"/>
</dbReference>
<dbReference type="PANTHER" id="PTHR19924:SF26">
    <property type="entry name" value="U3 SMALL NUCLEOLAR RNA-ASSOCIATED PROTEIN 15 HOMOLOG"/>
    <property type="match status" value="1"/>
</dbReference>
<dbReference type="SUPFAM" id="SSF50978">
    <property type="entry name" value="WD40 repeat-like"/>
    <property type="match status" value="1"/>
</dbReference>
<dbReference type="InterPro" id="IPR001680">
    <property type="entry name" value="WD40_rpt"/>
</dbReference>
<organism evidence="9">
    <name type="scientific">Amorphochlora amoebiformis</name>
    <dbReference type="NCBI Taxonomy" id="1561963"/>
    <lineage>
        <taxon>Eukaryota</taxon>
        <taxon>Sar</taxon>
        <taxon>Rhizaria</taxon>
        <taxon>Cercozoa</taxon>
        <taxon>Chlorarachniophyceae</taxon>
        <taxon>Amorphochlora</taxon>
    </lineage>
</organism>
<dbReference type="PRINTS" id="PR00320">
    <property type="entry name" value="GPROTEINBRPT"/>
</dbReference>
<feature type="repeat" description="WD" evidence="6">
    <location>
        <begin position="117"/>
        <end position="158"/>
    </location>
</feature>
<dbReference type="PROSITE" id="PS00678">
    <property type="entry name" value="WD_REPEATS_1"/>
    <property type="match status" value="1"/>
</dbReference>
<dbReference type="EMBL" id="HBEM01033877">
    <property type="protein sequence ID" value="CAD8464158.1"/>
    <property type="molecule type" value="Transcribed_RNA"/>
</dbReference>
<protein>
    <recommendedName>
        <fullName evidence="7">U3 small nucleolar RNA-associated protein 15 C-terminal domain-containing protein</fullName>
    </recommendedName>
</protein>
<feature type="domain" description="U3 small nucleolar RNA-associated protein 15 C-terminal" evidence="7">
    <location>
        <begin position="388"/>
        <end position="521"/>
    </location>
</feature>
<dbReference type="GO" id="GO:0045943">
    <property type="term" value="P:positive regulation of transcription by RNA polymerase I"/>
    <property type="evidence" value="ECO:0007669"/>
    <property type="project" value="TreeGrafter"/>
</dbReference>
<dbReference type="AlphaFoldDB" id="A0A6T6Z4M3"/>
<evidence type="ECO:0000256" key="4">
    <source>
        <dbReference type="ARBA" id="ARBA00022737"/>
    </source>
</evidence>
<dbReference type="PANTHER" id="PTHR19924">
    <property type="entry name" value="UTP15 U3 SMALL NUCLEOLAR RNA-ASSOCIATED PROTEIN 15 FAMILY MEMBER"/>
    <property type="match status" value="1"/>
</dbReference>
<keyword evidence="4" id="KW-0677">Repeat</keyword>
<dbReference type="InterPro" id="IPR036322">
    <property type="entry name" value="WD40_repeat_dom_sf"/>
</dbReference>
<proteinExistence type="predicted"/>
<dbReference type="Gene3D" id="2.130.10.10">
    <property type="entry name" value="YVTN repeat-like/Quinoprotein amine dehydrogenase"/>
    <property type="match status" value="2"/>
</dbReference>
<name>A0A6T6Z4M3_9EUKA</name>
<evidence type="ECO:0000256" key="6">
    <source>
        <dbReference type="PROSITE-ProRule" id="PRU00221"/>
    </source>
</evidence>
<reference evidence="9" key="1">
    <citation type="submission" date="2021-01" db="EMBL/GenBank/DDBJ databases">
        <authorList>
            <person name="Corre E."/>
            <person name="Pelletier E."/>
            <person name="Niang G."/>
            <person name="Scheremetjew M."/>
            <person name="Finn R."/>
            <person name="Kale V."/>
            <person name="Holt S."/>
            <person name="Cochrane G."/>
            <person name="Meng A."/>
            <person name="Brown T."/>
            <person name="Cohen L."/>
        </authorList>
    </citation>
    <scope>NUCLEOTIDE SEQUENCE</scope>
    <source>
        <strain evidence="9">CCMP2058</strain>
    </source>
</reference>
<evidence type="ECO:0000256" key="5">
    <source>
        <dbReference type="ARBA" id="ARBA00023242"/>
    </source>
</evidence>
<gene>
    <name evidence="8" type="ORF">LAMO00422_LOCUS23123</name>
    <name evidence="9" type="ORF">LAMO00422_LOCUS23124</name>
</gene>
<evidence type="ECO:0000256" key="1">
    <source>
        <dbReference type="ARBA" id="ARBA00004604"/>
    </source>
</evidence>
<evidence type="ECO:0000313" key="8">
    <source>
        <dbReference type="EMBL" id="CAD8464157.1"/>
    </source>
</evidence>
<dbReference type="InterPro" id="IPR018983">
    <property type="entry name" value="U3_snoRNA-assocProt_15_C"/>
</dbReference>
<keyword evidence="2" id="KW-0698">rRNA processing</keyword>
<dbReference type="GO" id="GO:0005730">
    <property type="term" value="C:nucleolus"/>
    <property type="evidence" value="ECO:0007669"/>
    <property type="project" value="UniProtKB-SubCell"/>
</dbReference>
<keyword evidence="3 6" id="KW-0853">WD repeat</keyword>
<dbReference type="InterPro" id="IPR019775">
    <property type="entry name" value="WD40_repeat_CS"/>
</dbReference>
<evidence type="ECO:0000256" key="2">
    <source>
        <dbReference type="ARBA" id="ARBA00022552"/>
    </source>
</evidence>